<dbReference type="EMBL" id="JASJOT010000060">
    <property type="protein sequence ID" value="MDJ1498809.1"/>
    <property type="molecule type" value="Genomic_DNA"/>
</dbReference>
<organism evidence="1 2">
    <name type="scientific">Xanthocytophaga flava</name>
    <dbReference type="NCBI Taxonomy" id="3048013"/>
    <lineage>
        <taxon>Bacteria</taxon>
        <taxon>Pseudomonadati</taxon>
        <taxon>Bacteroidota</taxon>
        <taxon>Cytophagia</taxon>
        <taxon>Cytophagales</taxon>
        <taxon>Rhodocytophagaceae</taxon>
        <taxon>Xanthocytophaga</taxon>
    </lineage>
</organism>
<evidence type="ECO:0000313" key="2">
    <source>
        <dbReference type="Proteomes" id="UP001228581"/>
    </source>
</evidence>
<sequence length="113" mass="12883">MAIVEKEARSVNATLQEMQTAIKEVLTSYTEGGYGEKSDLKNVLFFDDEHSRYLVRVQGTEKGQKVNDVVCHVEILKGEIILIVENNSDQEIKEKLVQKGINRNTIRTFENLL</sequence>
<dbReference type="InterPro" id="IPR035943">
    <property type="entry name" value="XisI-like_sf"/>
</dbReference>
<dbReference type="Pfam" id="PF08869">
    <property type="entry name" value="XisI"/>
    <property type="match status" value="1"/>
</dbReference>
<dbReference type="Proteomes" id="UP001228581">
    <property type="component" value="Unassembled WGS sequence"/>
</dbReference>
<reference evidence="1 2" key="1">
    <citation type="submission" date="2023-05" db="EMBL/GenBank/DDBJ databases">
        <authorList>
            <person name="Zhang X."/>
        </authorList>
    </citation>
    <scope>NUCLEOTIDE SEQUENCE [LARGE SCALE GENOMIC DNA]</scope>
    <source>
        <strain evidence="1 2">DM2B3-1</strain>
    </source>
</reference>
<protein>
    <submittedName>
        <fullName evidence="1">Element excision factor XisI family protein</fullName>
    </submittedName>
</protein>
<evidence type="ECO:0000313" key="1">
    <source>
        <dbReference type="EMBL" id="MDJ1498809.1"/>
    </source>
</evidence>
<accession>A0ABT7CYF6</accession>
<dbReference type="Gene3D" id="3.30.310.110">
    <property type="entry name" value="XisI-like"/>
    <property type="match status" value="1"/>
</dbReference>
<dbReference type="RefSeq" id="WP_314005619.1">
    <property type="nucleotide sequence ID" value="NZ_JASJOT010000060.1"/>
</dbReference>
<comment type="caution">
    <text evidence="1">The sequence shown here is derived from an EMBL/GenBank/DDBJ whole genome shotgun (WGS) entry which is preliminary data.</text>
</comment>
<name>A0ABT7CYF6_9BACT</name>
<dbReference type="SUPFAM" id="SSF143847">
    <property type="entry name" value="XisI-like"/>
    <property type="match status" value="1"/>
</dbReference>
<dbReference type="InterPro" id="IPR014968">
    <property type="entry name" value="XisI"/>
</dbReference>
<proteinExistence type="predicted"/>
<gene>
    <name evidence="1" type="ORF">QNI19_38120</name>
</gene>
<keyword evidence="2" id="KW-1185">Reference proteome</keyword>